<evidence type="ECO:0000256" key="1">
    <source>
        <dbReference type="SAM" id="MobiDB-lite"/>
    </source>
</evidence>
<keyword evidence="3" id="KW-1185">Reference proteome</keyword>
<comment type="caution">
    <text evidence="2">The sequence shown here is derived from an EMBL/GenBank/DDBJ whole genome shotgun (WGS) entry which is preliminary data.</text>
</comment>
<gene>
    <name evidence="2" type="ORF">San01_12660</name>
</gene>
<feature type="compositionally biased region" description="Basic and acidic residues" evidence="1">
    <location>
        <begin position="172"/>
        <end position="194"/>
    </location>
</feature>
<accession>A0A5J4LB50</accession>
<dbReference type="AlphaFoldDB" id="A0A5J4LB50"/>
<name>A0A5J4LB50_9ACTN</name>
<sequence>MGGGAAGGSGHSLKMSVASEALTRSPLKNIANVLYASRASGDQGVRILRTLRHTGSRLVEWGSVMTVVTMGAVDVGGCPATAFRRQSFASEGEQLGEQDRQLCDMLQVAKGAGELTFRRPPRSKSASIALFGERGAAVDYAIGEVHNQTGTARLRREAAIQRTAPQTPVDFSLHEMPRPREARSGATARPEEGV</sequence>
<dbReference type="Proteomes" id="UP000325598">
    <property type="component" value="Unassembled WGS sequence"/>
</dbReference>
<dbReference type="EMBL" id="BLAG01000005">
    <property type="protein sequence ID" value="GES28779.1"/>
    <property type="molecule type" value="Genomic_DNA"/>
</dbReference>
<reference evidence="2 3" key="1">
    <citation type="submission" date="2019-10" db="EMBL/GenBank/DDBJ databases">
        <title>Whole genome shotgun sequence of Streptomyces angustmyceticus NBRC 3934.</title>
        <authorList>
            <person name="Hosoyama A."/>
            <person name="Ichikawa N."/>
            <person name="Kimura A."/>
            <person name="Kitahashi Y."/>
            <person name="Komaki H."/>
            <person name="Uohara A."/>
        </authorList>
    </citation>
    <scope>NUCLEOTIDE SEQUENCE [LARGE SCALE GENOMIC DNA]</scope>
    <source>
        <strain evidence="2 3">NBRC 3934</strain>
    </source>
</reference>
<organism evidence="2 3">
    <name type="scientific">Streptomyces angustmyceticus</name>
    <dbReference type="NCBI Taxonomy" id="285578"/>
    <lineage>
        <taxon>Bacteria</taxon>
        <taxon>Bacillati</taxon>
        <taxon>Actinomycetota</taxon>
        <taxon>Actinomycetes</taxon>
        <taxon>Kitasatosporales</taxon>
        <taxon>Streptomycetaceae</taxon>
        <taxon>Streptomyces</taxon>
    </lineage>
</organism>
<feature type="region of interest" description="Disordered" evidence="1">
    <location>
        <begin position="162"/>
        <end position="194"/>
    </location>
</feature>
<proteinExistence type="predicted"/>
<protein>
    <submittedName>
        <fullName evidence="2">Uncharacterized protein</fullName>
    </submittedName>
</protein>
<evidence type="ECO:0000313" key="2">
    <source>
        <dbReference type="EMBL" id="GES28779.1"/>
    </source>
</evidence>
<evidence type="ECO:0000313" key="3">
    <source>
        <dbReference type="Proteomes" id="UP000325598"/>
    </source>
</evidence>